<feature type="domain" description="BioF2-like acetyltransferase" evidence="1">
    <location>
        <begin position="106"/>
        <end position="253"/>
    </location>
</feature>
<name>A0ABW0S5H5_9BURK</name>
<dbReference type="SUPFAM" id="SSF55729">
    <property type="entry name" value="Acyl-CoA N-acyltransferases (Nat)"/>
    <property type="match status" value="1"/>
</dbReference>
<protein>
    <submittedName>
        <fullName evidence="2">GNAT family N-acetyltransferase</fullName>
    </submittedName>
</protein>
<reference evidence="3" key="1">
    <citation type="journal article" date="2019" name="Int. J. Syst. Evol. Microbiol.">
        <title>The Global Catalogue of Microorganisms (GCM) 10K type strain sequencing project: providing services to taxonomists for standard genome sequencing and annotation.</title>
        <authorList>
            <consortium name="The Broad Institute Genomics Platform"/>
            <consortium name="The Broad Institute Genome Sequencing Center for Infectious Disease"/>
            <person name="Wu L."/>
            <person name="Ma J."/>
        </authorList>
    </citation>
    <scope>NUCLEOTIDE SEQUENCE [LARGE SCALE GENOMIC DNA]</scope>
    <source>
        <strain evidence="3">CGMCC 4.5798</strain>
    </source>
</reference>
<accession>A0ABW0S5H5</accession>
<keyword evidence="3" id="KW-1185">Reference proteome</keyword>
<organism evidence="2 3">
    <name type="scientific">Massilia aerilata</name>
    <dbReference type="NCBI Taxonomy" id="453817"/>
    <lineage>
        <taxon>Bacteria</taxon>
        <taxon>Pseudomonadati</taxon>
        <taxon>Pseudomonadota</taxon>
        <taxon>Betaproteobacteria</taxon>
        <taxon>Burkholderiales</taxon>
        <taxon>Oxalobacteraceae</taxon>
        <taxon>Telluria group</taxon>
        <taxon>Massilia</taxon>
    </lineage>
</organism>
<sequence length="312" mass="36096">MSLWQVRDVPFKFQLSDWTLSEASIRMQQRSIGLAEAEDPEAIAIPGKDQLAPGSQGFALRRQPIKEALPRLARTGPFLRYVPLQYQHCYIDLNTSFEEYQKKFSSKTRSTINRKIRKYTEHCNGTLKWHSYRKPDEVQAFFELARAVSKLTYQEKLLDAGLPDTPEFMERARALAAEGKMRAYILFDGERPVSYLYCPVQDEVAIYAFLGYDPSYMHLSVGTVLQWLALEEMFNEGGLRYFDFTEGQSDHKRLFATHQRQCAHVFLVRPTLRNAAILRGHAMMDEFSGWLGRVLDRYGVKAKVRRLLRGHG</sequence>
<dbReference type="Pfam" id="PF13480">
    <property type="entry name" value="Acetyltransf_6"/>
    <property type="match status" value="1"/>
</dbReference>
<dbReference type="InterPro" id="IPR016181">
    <property type="entry name" value="Acyl_CoA_acyltransferase"/>
</dbReference>
<proteinExistence type="predicted"/>
<dbReference type="RefSeq" id="WP_379777473.1">
    <property type="nucleotide sequence ID" value="NZ_JBHSMZ010000026.1"/>
</dbReference>
<evidence type="ECO:0000313" key="2">
    <source>
        <dbReference type="EMBL" id="MFC5552223.1"/>
    </source>
</evidence>
<evidence type="ECO:0000313" key="3">
    <source>
        <dbReference type="Proteomes" id="UP001596086"/>
    </source>
</evidence>
<dbReference type="Proteomes" id="UP001596086">
    <property type="component" value="Unassembled WGS sequence"/>
</dbReference>
<dbReference type="InterPro" id="IPR038740">
    <property type="entry name" value="BioF2-like_GNAT_dom"/>
</dbReference>
<comment type="caution">
    <text evidence="2">The sequence shown here is derived from an EMBL/GenBank/DDBJ whole genome shotgun (WGS) entry which is preliminary data.</text>
</comment>
<dbReference type="EMBL" id="JBHSMZ010000026">
    <property type="protein sequence ID" value="MFC5552223.1"/>
    <property type="molecule type" value="Genomic_DNA"/>
</dbReference>
<gene>
    <name evidence="2" type="ORF">ACFPO9_27215</name>
</gene>
<evidence type="ECO:0000259" key="1">
    <source>
        <dbReference type="Pfam" id="PF13480"/>
    </source>
</evidence>
<dbReference type="Gene3D" id="3.40.630.30">
    <property type="match status" value="1"/>
</dbReference>